<keyword evidence="7 12" id="KW-1133">Transmembrane helix</keyword>
<feature type="active site" evidence="12">
    <location>
        <position position="406"/>
    </location>
</feature>
<evidence type="ECO:0000256" key="1">
    <source>
        <dbReference type="ARBA" id="ARBA00004651"/>
    </source>
</evidence>
<keyword evidence="4 12" id="KW-0808">Transferase</keyword>
<evidence type="ECO:0000256" key="3">
    <source>
        <dbReference type="ARBA" id="ARBA00022516"/>
    </source>
</evidence>
<evidence type="ECO:0000313" key="16">
    <source>
        <dbReference type="Proteomes" id="UP000198850"/>
    </source>
</evidence>
<comment type="similarity">
    <text evidence="12">Belongs to the phospholipase D family. Cardiolipin synthase subfamily.</text>
</comment>
<sequence length="486" mass="55809">MQEIRWILILEIVYTLAIIATCLRIIYDTRSTTKTLAYLMLTVFLPILGIVIYFCIGTNYRKRKLYSKKIVLDEQMQLRIREQVYLESKKIWDTVPDEILKYQKLAQLLLNDGMSYLTGNNKVQVLLNGEQKFPEVLRCLREAKDHIHIEYYIFEDDHIGNAIKDILIEKAKSGVRVRLIYDDFGSRSIRKNVITELREAGVEAYPFYRILFIALANRINYRNHRKIIVIDGHIGFTGGINVSDRYINTEENKDQVFWRDTHVKITGTGAFYLQYLFICDWNFCADEALKVEPGFFYEPKENGGDAVVQIAASGPDSDNPTILFSLIQAIGMAEEEILITTPYFIPGESLLDAMTVAALSGVRVVLLVPDKSDSRMVAAAARSFYSELLAAGVEIYQYEKGFIHAKTMVSDQQLSVIGTANMDNRSFELNFEVNAVIYDNDTAEEMTRIFYQDLKVSRKIDAAEWEKRPLYKQLPEKLARLLSPLL</sequence>
<feature type="transmembrane region" description="Helical" evidence="12">
    <location>
        <begin position="7"/>
        <end position="27"/>
    </location>
</feature>
<evidence type="ECO:0000256" key="8">
    <source>
        <dbReference type="ARBA" id="ARBA00023098"/>
    </source>
</evidence>
<dbReference type="GO" id="GO:0008808">
    <property type="term" value="F:cardiolipin synthase activity"/>
    <property type="evidence" value="ECO:0007669"/>
    <property type="project" value="UniProtKB-UniRule"/>
</dbReference>
<name>A0A1H4HCH9_9SPHI</name>
<dbReference type="Proteomes" id="UP000198850">
    <property type="component" value="Unassembled WGS sequence"/>
</dbReference>
<keyword evidence="10 12" id="KW-0594">Phospholipid biosynthesis</keyword>
<keyword evidence="8 12" id="KW-0443">Lipid metabolism</keyword>
<evidence type="ECO:0000256" key="13">
    <source>
        <dbReference type="NCBIfam" id="TIGR04265"/>
    </source>
</evidence>
<dbReference type="STRING" id="425514.SAMN05443550_11536"/>
<keyword evidence="3 12" id="KW-0444">Lipid biosynthesis</keyword>
<keyword evidence="5 12" id="KW-0812">Transmembrane</keyword>
<dbReference type="CDD" id="cd09110">
    <property type="entry name" value="PLDc_CLS_1"/>
    <property type="match status" value="1"/>
</dbReference>
<dbReference type="HAMAP" id="MF_01916">
    <property type="entry name" value="Cardiolipin_synth_Cls"/>
    <property type="match status" value="1"/>
</dbReference>
<gene>
    <name evidence="15" type="ORF">SAMN05443550_11536</name>
</gene>
<evidence type="ECO:0000256" key="6">
    <source>
        <dbReference type="ARBA" id="ARBA00022737"/>
    </source>
</evidence>
<dbReference type="Gene3D" id="3.30.870.10">
    <property type="entry name" value="Endonuclease Chain A"/>
    <property type="match status" value="2"/>
</dbReference>
<dbReference type="Pfam" id="PF13396">
    <property type="entry name" value="PLDc_N"/>
    <property type="match status" value="1"/>
</dbReference>
<dbReference type="EC" id="2.7.8.-" evidence="12 13"/>
<proteinExistence type="inferred from homology"/>
<evidence type="ECO:0000256" key="12">
    <source>
        <dbReference type="HAMAP-Rule" id="MF_01916"/>
    </source>
</evidence>
<dbReference type="PANTHER" id="PTHR21248">
    <property type="entry name" value="CARDIOLIPIN SYNTHASE"/>
    <property type="match status" value="1"/>
</dbReference>
<feature type="active site" evidence="12">
    <location>
        <position position="226"/>
    </location>
</feature>
<comment type="catalytic activity">
    <reaction evidence="12">
        <text>2 a 1,2-diacyl-sn-glycero-3-phospho-(1'-sn-glycerol) = a cardiolipin + glycerol</text>
        <dbReference type="Rhea" id="RHEA:31451"/>
        <dbReference type="ChEBI" id="CHEBI:17754"/>
        <dbReference type="ChEBI" id="CHEBI:62237"/>
        <dbReference type="ChEBI" id="CHEBI:64716"/>
    </reaction>
</comment>
<dbReference type="PANTHER" id="PTHR21248:SF22">
    <property type="entry name" value="PHOSPHOLIPASE D"/>
    <property type="match status" value="1"/>
</dbReference>
<dbReference type="GO" id="GO:0032049">
    <property type="term" value="P:cardiolipin biosynthetic process"/>
    <property type="evidence" value="ECO:0007669"/>
    <property type="project" value="UniProtKB-UniRule"/>
</dbReference>
<evidence type="ECO:0000256" key="7">
    <source>
        <dbReference type="ARBA" id="ARBA00022989"/>
    </source>
</evidence>
<dbReference type="CDD" id="cd09112">
    <property type="entry name" value="PLDc_CLS_2"/>
    <property type="match status" value="1"/>
</dbReference>
<dbReference type="EMBL" id="FNRA01000015">
    <property type="protein sequence ID" value="SEB19160.1"/>
    <property type="molecule type" value="Genomic_DNA"/>
</dbReference>
<dbReference type="GO" id="GO:0005886">
    <property type="term" value="C:plasma membrane"/>
    <property type="evidence" value="ECO:0007669"/>
    <property type="project" value="UniProtKB-SubCell"/>
</dbReference>
<feature type="active site" evidence="12">
    <location>
        <position position="411"/>
    </location>
</feature>
<feature type="active site" evidence="12">
    <location>
        <position position="404"/>
    </location>
</feature>
<keyword evidence="9 12" id="KW-0472">Membrane</keyword>
<evidence type="ECO:0000256" key="10">
    <source>
        <dbReference type="ARBA" id="ARBA00023209"/>
    </source>
</evidence>
<feature type="active site" evidence="12">
    <location>
        <position position="224"/>
    </location>
</feature>
<evidence type="ECO:0000256" key="5">
    <source>
        <dbReference type="ARBA" id="ARBA00022692"/>
    </source>
</evidence>
<dbReference type="RefSeq" id="WP_175470670.1">
    <property type="nucleotide sequence ID" value="NZ_FNRA01000015.1"/>
</dbReference>
<comment type="subcellular location">
    <subcellularLocation>
        <location evidence="1 12">Cell membrane</location>
        <topology evidence="1 12">Multi-pass membrane protein</topology>
    </subcellularLocation>
</comment>
<dbReference type="SUPFAM" id="SSF56024">
    <property type="entry name" value="Phospholipase D/nuclease"/>
    <property type="match status" value="2"/>
</dbReference>
<dbReference type="AlphaFoldDB" id="A0A1H4HCH9"/>
<evidence type="ECO:0000259" key="14">
    <source>
        <dbReference type="PROSITE" id="PS50035"/>
    </source>
</evidence>
<evidence type="ECO:0000256" key="2">
    <source>
        <dbReference type="ARBA" id="ARBA00022475"/>
    </source>
</evidence>
<dbReference type="NCBIfam" id="TIGR04265">
    <property type="entry name" value="bac_cardiolipin"/>
    <property type="match status" value="1"/>
</dbReference>
<keyword evidence="2 12" id="KW-1003">Cell membrane</keyword>
<dbReference type="PROSITE" id="PS50035">
    <property type="entry name" value="PLD"/>
    <property type="match status" value="2"/>
</dbReference>
<reference evidence="15 16" key="1">
    <citation type="submission" date="2016-10" db="EMBL/GenBank/DDBJ databases">
        <authorList>
            <person name="de Groot N.N."/>
        </authorList>
    </citation>
    <scope>NUCLEOTIDE SEQUENCE [LARGE SCALE GENOMIC DNA]</scope>
    <source>
        <strain evidence="15 16">DSM 19033</strain>
    </source>
</reference>
<keyword evidence="6" id="KW-0677">Repeat</keyword>
<dbReference type="InterPro" id="IPR001736">
    <property type="entry name" value="PLipase_D/transphosphatidylase"/>
</dbReference>
<dbReference type="InterPro" id="IPR022924">
    <property type="entry name" value="Cardiolipin_synthase"/>
</dbReference>
<feature type="transmembrane region" description="Helical" evidence="12">
    <location>
        <begin position="39"/>
        <end position="60"/>
    </location>
</feature>
<evidence type="ECO:0000256" key="9">
    <source>
        <dbReference type="ARBA" id="ARBA00023136"/>
    </source>
</evidence>
<keyword evidence="11 12" id="KW-1208">Phospholipid metabolism</keyword>
<evidence type="ECO:0000313" key="15">
    <source>
        <dbReference type="EMBL" id="SEB19160.1"/>
    </source>
</evidence>
<accession>A0A1H4HCH9</accession>
<feature type="domain" description="PLD phosphodiesterase" evidence="14">
    <location>
        <begin position="219"/>
        <end position="246"/>
    </location>
</feature>
<dbReference type="SMART" id="SM00155">
    <property type="entry name" value="PLDc"/>
    <property type="match status" value="2"/>
</dbReference>
<dbReference type="InterPro" id="IPR027379">
    <property type="entry name" value="CLS_N"/>
</dbReference>
<evidence type="ECO:0000256" key="4">
    <source>
        <dbReference type="ARBA" id="ARBA00022679"/>
    </source>
</evidence>
<dbReference type="InterPro" id="IPR025202">
    <property type="entry name" value="PLD-like_dom"/>
</dbReference>
<comment type="function">
    <text evidence="12">Catalyzes the reversible phosphatidyl group transfer from one phosphatidylglycerol molecule to another to form cardiolipin (CL) (diphosphatidylglycerol) and glycerol.</text>
</comment>
<evidence type="ECO:0000256" key="11">
    <source>
        <dbReference type="ARBA" id="ARBA00023264"/>
    </source>
</evidence>
<feature type="domain" description="PLD phosphodiesterase" evidence="14">
    <location>
        <begin position="399"/>
        <end position="426"/>
    </location>
</feature>
<dbReference type="InterPro" id="IPR030874">
    <property type="entry name" value="Cardiolipin_synth_Firmi"/>
</dbReference>
<protein>
    <recommendedName>
        <fullName evidence="12 13">Cardiolipin synthase</fullName>
        <shortName evidence="12">CL synthase</shortName>
        <ecNumber evidence="12 13">2.7.8.-</ecNumber>
    </recommendedName>
</protein>
<keyword evidence="16" id="KW-1185">Reference proteome</keyword>
<organism evidence="15 16">
    <name type="scientific">Pedobacter hartonius</name>
    <dbReference type="NCBI Taxonomy" id="425514"/>
    <lineage>
        <taxon>Bacteria</taxon>
        <taxon>Pseudomonadati</taxon>
        <taxon>Bacteroidota</taxon>
        <taxon>Sphingobacteriia</taxon>
        <taxon>Sphingobacteriales</taxon>
        <taxon>Sphingobacteriaceae</taxon>
        <taxon>Pedobacter</taxon>
    </lineage>
</organism>
<dbReference type="Pfam" id="PF13091">
    <property type="entry name" value="PLDc_2"/>
    <property type="match status" value="2"/>
</dbReference>
<feature type="active site" evidence="12">
    <location>
        <position position="231"/>
    </location>
</feature>